<dbReference type="EMBL" id="JAODUO010000583">
    <property type="protein sequence ID" value="KAK2177706.1"/>
    <property type="molecule type" value="Genomic_DNA"/>
</dbReference>
<gene>
    <name evidence="2" type="ORF">NP493_583g01036</name>
</gene>
<dbReference type="AlphaFoldDB" id="A0AAD9KUH6"/>
<comment type="caution">
    <text evidence="2">The sequence shown here is derived from an EMBL/GenBank/DDBJ whole genome shotgun (WGS) entry which is preliminary data.</text>
</comment>
<evidence type="ECO:0000313" key="3">
    <source>
        <dbReference type="Proteomes" id="UP001209878"/>
    </source>
</evidence>
<evidence type="ECO:0000313" key="2">
    <source>
        <dbReference type="EMBL" id="KAK2177706.1"/>
    </source>
</evidence>
<protein>
    <submittedName>
        <fullName evidence="2">Uncharacterized protein</fullName>
    </submittedName>
</protein>
<dbReference type="Proteomes" id="UP001209878">
    <property type="component" value="Unassembled WGS sequence"/>
</dbReference>
<sequence length="88" mass="9562">MGHGTGPRPKKATALTRGRARCLAEPLHTAAGPGCLRPLRASLIGGQLTHLARGDSRPSERRERATASGRRHCYNDRCRSRCAPHSPR</sequence>
<organism evidence="2 3">
    <name type="scientific">Ridgeia piscesae</name>
    <name type="common">Tubeworm</name>
    <dbReference type="NCBI Taxonomy" id="27915"/>
    <lineage>
        <taxon>Eukaryota</taxon>
        <taxon>Metazoa</taxon>
        <taxon>Spiralia</taxon>
        <taxon>Lophotrochozoa</taxon>
        <taxon>Annelida</taxon>
        <taxon>Polychaeta</taxon>
        <taxon>Sedentaria</taxon>
        <taxon>Canalipalpata</taxon>
        <taxon>Sabellida</taxon>
        <taxon>Siboglinidae</taxon>
        <taxon>Ridgeia</taxon>
    </lineage>
</organism>
<evidence type="ECO:0000256" key="1">
    <source>
        <dbReference type="SAM" id="MobiDB-lite"/>
    </source>
</evidence>
<reference evidence="2" key="1">
    <citation type="journal article" date="2023" name="Mol. Biol. Evol.">
        <title>Third-Generation Sequencing Reveals the Adaptive Role of the Epigenome in Three Deep-Sea Polychaetes.</title>
        <authorList>
            <person name="Perez M."/>
            <person name="Aroh O."/>
            <person name="Sun Y."/>
            <person name="Lan Y."/>
            <person name="Juniper S.K."/>
            <person name="Young C.R."/>
            <person name="Angers B."/>
            <person name="Qian P.Y."/>
        </authorList>
    </citation>
    <scope>NUCLEOTIDE SEQUENCE</scope>
    <source>
        <strain evidence="2">R07B-5</strain>
    </source>
</reference>
<name>A0AAD9KUH6_RIDPI</name>
<accession>A0AAD9KUH6</accession>
<keyword evidence="3" id="KW-1185">Reference proteome</keyword>
<proteinExistence type="predicted"/>
<feature type="region of interest" description="Disordered" evidence="1">
    <location>
        <begin position="50"/>
        <end position="70"/>
    </location>
</feature>
<feature type="compositionally biased region" description="Basic and acidic residues" evidence="1">
    <location>
        <begin position="52"/>
        <end position="65"/>
    </location>
</feature>